<name>A0A1D8UUF3_9PROT</name>
<dbReference type="KEGG" id="kba:A0U89_09145"/>
<dbReference type="InterPro" id="IPR004513">
    <property type="entry name" value="FtsX"/>
</dbReference>
<dbReference type="InterPro" id="IPR003838">
    <property type="entry name" value="ABC3_permease_C"/>
</dbReference>
<dbReference type="GO" id="GO:0051301">
    <property type="term" value="P:cell division"/>
    <property type="evidence" value="ECO:0007669"/>
    <property type="project" value="InterPro"/>
</dbReference>
<evidence type="ECO:0000256" key="4">
    <source>
        <dbReference type="ARBA" id="ARBA00022989"/>
    </source>
</evidence>
<evidence type="ECO:0000259" key="6">
    <source>
        <dbReference type="Pfam" id="PF02687"/>
    </source>
</evidence>
<evidence type="ECO:0000256" key="3">
    <source>
        <dbReference type="ARBA" id="ARBA00022692"/>
    </source>
</evidence>
<evidence type="ECO:0000256" key="2">
    <source>
        <dbReference type="ARBA" id="ARBA00022475"/>
    </source>
</evidence>
<keyword evidence="8" id="KW-1185">Reference proteome</keyword>
<proteinExistence type="predicted"/>
<dbReference type="STRING" id="153496.A0U89_09145"/>
<protein>
    <recommendedName>
        <fullName evidence="6">ABC3 transporter permease C-terminal domain-containing protein</fullName>
    </recommendedName>
</protein>
<organism evidence="7 8">
    <name type="scientific">Kozakia baliensis</name>
    <dbReference type="NCBI Taxonomy" id="153496"/>
    <lineage>
        <taxon>Bacteria</taxon>
        <taxon>Pseudomonadati</taxon>
        <taxon>Pseudomonadota</taxon>
        <taxon>Alphaproteobacteria</taxon>
        <taxon>Acetobacterales</taxon>
        <taxon>Acetobacteraceae</taxon>
        <taxon>Kozakia</taxon>
    </lineage>
</organism>
<evidence type="ECO:0000256" key="5">
    <source>
        <dbReference type="ARBA" id="ARBA00023136"/>
    </source>
</evidence>
<dbReference type="eggNOG" id="COG2177">
    <property type="taxonomic scope" value="Bacteria"/>
</dbReference>
<dbReference type="GO" id="GO:0005886">
    <property type="term" value="C:plasma membrane"/>
    <property type="evidence" value="ECO:0007669"/>
    <property type="project" value="UniProtKB-SubCell"/>
</dbReference>
<dbReference type="EMBL" id="CP014674">
    <property type="protein sequence ID" value="AOX17272.1"/>
    <property type="molecule type" value="Genomic_DNA"/>
</dbReference>
<evidence type="ECO:0000313" key="7">
    <source>
        <dbReference type="EMBL" id="AOX17272.1"/>
    </source>
</evidence>
<feature type="domain" description="ABC3 transporter permease C-terminal" evidence="6">
    <location>
        <begin position="164"/>
        <end position="286"/>
    </location>
</feature>
<gene>
    <name evidence="7" type="ORF">A0U89_09145</name>
</gene>
<comment type="subcellular location">
    <subcellularLocation>
        <location evidence="1">Cell membrane</location>
        <topology evidence="1">Multi-pass membrane protein</topology>
    </subcellularLocation>
</comment>
<keyword evidence="4" id="KW-1133">Transmembrane helix</keyword>
<keyword evidence="3" id="KW-0812">Transmembrane</keyword>
<evidence type="ECO:0000313" key="8">
    <source>
        <dbReference type="Proteomes" id="UP000179145"/>
    </source>
</evidence>
<dbReference type="PANTHER" id="PTHR47755">
    <property type="entry name" value="CELL DIVISION PROTEIN FTSX"/>
    <property type="match status" value="1"/>
</dbReference>
<sequence>MRKPIPDGLRLAGRDKSLGAVVAAMSALAALALGGWVAARSLSAQWEAGAARQVTIEIPDDKHDAHAQVLALLPVLRASPAVEKAEEVPPEKLHQILAPWLGKSEGAAIDLPAVISLTRRDAQPETDLAAIVRQSAPDAVIEENMRWGGRLRLLGQSLQACAWLAVSLAAAAAVAVTALSVRMTLAARRIPVEILHGLGATDGHIARRIARHSSRLGLAGGVAGAFLAWGMLTVLARLAMPFTDHVSAESIWPEDLSGWWETASHLPQNLVLALASVPFLAWLIGWSVAQISVRRWLRRLP</sequence>
<dbReference type="Pfam" id="PF02687">
    <property type="entry name" value="FtsX"/>
    <property type="match status" value="1"/>
</dbReference>
<dbReference type="AlphaFoldDB" id="A0A1D8UUF3"/>
<keyword evidence="5" id="KW-0472">Membrane</keyword>
<dbReference type="RefSeq" id="WP_070402911.1">
    <property type="nucleotide sequence ID" value="NZ_BJVW01000001.1"/>
</dbReference>
<dbReference type="OrthoDB" id="7283531at2"/>
<dbReference type="PANTHER" id="PTHR47755:SF1">
    <property type="entry name" value="CELL DIVISION PROTEIN FTSX"/>
    <property type="match status" value="1"/>
</dbReference>
<reference evidence="7 8" key="1">
    <citation type="journal article" date="2016" name="Microb. Cell Fact.">
        <title>Dissection of exopolysaccharide biosynthesis in Kozakia baliensis.</title>
        <authorList>
            <person name="Brandt J.U."/>
            <person name="Jakob F."/>
            <person name="Behr J."/>
            <person name="Geissler A.J."/>
            <person name="Vogel R.F."/>
        </authorList>
    </citation>
    <scope>NUCLEOTIDE SEQUENCE [LARGE SCALE GENOMIC DNA]</scope>
    <source>
        <strain evidence="7 8">DSM 14400</strain>
    </source>
</reference>
<evidence type="ECO:0000256" key="1">
    <source>
        <dbReference type="ARBA" id="ARBA00004651"/>
    </source>
</evidence>
<keyword evidence="2" id="KW-1003">Cell membrane</keyword>
<dbReference type="Proteomes" id="UP000179145">
    <property type="component" value="Chromosome"/>
</dbReference>
<accession>A0A1D8UUF3</accession>
<dbReference type="GO" id="GO:0032153">
    <property type="term" value="C:cell division site"/>
    <property type="evidence" value="ECO:0007669"/>
    <property type="project" value="TreeGrafter"/>
</dbReference>